<dbReference type="PANTHER" id="PTHR12526:SF510">
    <property type="entry name" value="D-INOSITOL 3-PHOSPHATE GLYCOSYLTRANSFERASE"/>
    <property type="match status" value="1"/>
</dbReference>
<dbReference type="eggNOG" id="COG0438">
    <property type="taxonomic scope" value="Bacteria"/>
</dbReference>
<dbReference type="Proteomes" id="UP000003374">
    <property type="component" value="Unassembled WGS sequence"/>
</dbReference>
<dbReference type="EMBL" id="AAOF01000017">
    <property type="protein sequence ID" value="EAR20753.1"/>
    <property type="molecule type" value="Genomic_DNA"/>
</dbReference>
<evidence type="ECO:0000256" key="2">
    <source>
        <dbReference type="ARBA" id="ARBA00022679"/>
    </source>
</evidence>
<comment type="caution">
    <text evidence="6">The sequence shown here is derived from an EMBL/GenBank/DDBJ whole genome shotgun (WGS) entry which is preliminary data.</text>
</comment>
<dbReference type="HOGENOM" id="CLU_009583_2_4_6"/>
<organism evidence="6 7">
    <name type="scientific">Nitrococcus mobilis Nb-231</name>
    <dbReference type="NCBI Taxonomy" id="314278"/>
    <lineage>
        <taxon>Bacteria</taxon>
        <taxon>Pseudomonadati</taxon>
        <taxon>Pseudomonadota</taxon>
        <taxon>Gammaproteobacteria</taxon>
        <taxon>Chromatiales</taxon>
        <taxon>Ectothiorhodospiraceae</taxon>
        <taxon>Nitrococcus</taxon>
    </lineage>
</organism>
<evidence type="ECO:0000259" key="5">
    <source>
        <dbReference type="Pfam" id="PF13439"/>
    </source>
</evidence>
<evidence type="ECO:0000313" key="7">
    <source>
        <dbReference type="Proteomes" id="UP000003374"/>
    </source>
</evidence>
<dbReference type="STRING" id="314278.NB231_12721"/>
<dbReference type="AlphaFoldDB" id="A4BU79"/>
<dbReference type="PANTHER" id="PTHR12526">
    <property type="entry name" value="GLYCOSYLTRANSFERASE"/>
    <property type="match status" value="1"/>
</dbReference>
<reference evidence="6 7" key="1">
    <citation type="submission" date="2006-02" db="EMBL/GenBank/DDBJ databases">
        <authorList>
            <person name="Waterbury J."/>
            <person name="Ferriera S."/>
            <person name="Johnson J."/>
            <person name="Kravitz S."/>
            <person name="Halpern A."/>
            <person name="Remington K."/>
            <person name="Beeson K."/>
            <person name="Tran B."/>
            <person name="Rogers Y.-H."/>
            <person name="Friedman R."/>
            <person name="Venter J.C."/>
        </authorList>
    </citation>
    <scope>NUCLEOTIDE SEQUENCE [LARGE SCALE GENOMIC DNA]</scope>
    <source>
        <strain evidence="6 7">Nb-231</strain>
    </source>
</reference>
<dbReference type="Pfam" id="PF00534">
    <property type="entry name" value="Glycos_transf_1"/>
    <property type="match status" value="1"/>
</dbReference>
<dbReference type="SUPFAM" id="SSF53756">
    <property type="entry name" value="UDP-Glycosyltransferase/glycogen phosphorylase"/>
    <property type="match status" value="1"/>
</dbReference>
<evidence type="ECO:0000256" key="1">
    <source>
        <dbReference type="ARBA" id="ARBA00022676"/>
    </source>
</evidence>
<keyword evidence="2 6" id="KW-0808">Transferase</keyword>
<keyword evidence="7" id="KW-1185">Reference proteome</keyword>
<feature type="domain" description="Glycosyltransferase subfamily 4-like N-terminal" evidence="5">
    <location>
        <begin position="47"/>
        <end position="221"/>
    </location>
</feature>
<dbReference type="Pfam" id="PF13439">
    <property type="entry name" value="Glyco_transf_4"/>
    <property type="match status" value="1"/>
</dbReference>
<dbReference type="GO" id="GO:0016757">
    <property type="term" value="F:glycosyltransferase activity"/>
    <property type="evidence" value="ECO:0007669"/>
    <property type="project" value="UniProtKB-KW"/>
</dbReference>
<feature type="domain" description="Glycosyl transferase family 1" evidence="4">
    <location>
        <begin position="238"/>
        <end position="391"/>
    </location>
</feature>
<dbReference type="InterPro" id="IPR001296">
    <property type="entry name" value="Glyco_trans_1"/>
</dbReference>
<dbReference type="Gene3D" id="3.40.50.2000">
    <property type="entry name" value="Glycogen Phosphorylase B"/>
    <property type="match status" value="2"/>
</dbReference>
<name>A4BU79_9GAMM</name>
<accession>A4BU79</accession>
<protein>
    <submittedName>
        <fullName evidence="6">Glycosyltransferase</fullName>
    </submittedName>
</protein>
<gene>
    <name evidence="6" type="ORF">NB231_12721</name>
</gene>
<evidence type="ECO:0000259" key="4">
    <source>
        <dbReference type="Pfam" id="PF00534"/>
    </source>
</evidence>
<evidence type="ECO:0000256" key="3">
    <source>
        <dbReference type="SAM" id="MobiDB-lite"/>
    </source>
</evidence>
<feature type="region of interest" description="Disordered" evidence="3">
    <location>
        <begin position="1"/>
        <end position="22"/>
    </location>
</feature>
<dbReference type="InterPro" id="IPR028098">
    <property type="entry name" value="Glyco_trans_4-like_N"/>
</dbReference>
<dbReference type="GO" id="GO:1901135">
    <property type="term" value="P:carbohydrate derivative metabolic process"/>
    <property type="evidence" value="ECO:0007669"/>
    <property type="project" value="UniProtKB-ARBA"/>
</dbReference>
<proteinExistence type="predicted"/>
<keyword evidence="1" id="KW-0328">Glycosyltransferase</keyword>
<sequence>MFKRMIFTSQRRRGHLQPMPAEPRKPTLLVLTSTYPRWPGDHEPGFVHALCQRLTDRFEVVVLTSRAPGAALRETMGGVEVIRYRYAPQRLETLVYGGGIAAHLERCPWKLLLVPGFILGQYLAVRRLVKRRRIDLIHAHWLIPQGMIARWLVRYVVPVPFVVTSHGGDLFGLRGQRLQRIKCGIATASAAMTVVSEAMRQEAGRLGLHPPRLEVLPMGVDMCDRFIPDDTITRCTDEILFVGRLVPKKGLSYLLDAMPAVLAQRPGAVLSIAGFGPEQEVLQAQVARLDIEASVRFLGAFTQADLPALYRRAALLAAPFVRDTSGNQEGLPVVLMEAIGCGCPVVAGDVAGVQDLLGEHSDWVCVDATNTPALAETILRVLAHPVEAGERALNLREALARRVDWRIIARGYTDLLEACLAGAVGAVSAAPR</sequence>
<evidence type="ECO:0000313" key="6">
    <source>
        <dbReference type="EMBL" id="EAR20753.1"/>
    </source>
</evidence>